<feature type="transmembrane region" description="Helical" evidence="1">
    <location>
        <begin position="98"/>
        <end position="117"/>
    </location>
</feature>
<proteinExistence type="predicted"/>
<keyword evidence="1" id="KW-1133">Transmembrane helix</keyword>
<accession>A0A644TW20</accession>
<dbReference type="Gene3D" id="1.20.120.1630">
    <property type="match status" value="1"/>
</dbReference>
<keyword evidence="1" id="KW-0812">Transmembrane</keyword>
<feature type="transmembrane region" description="Helical" evidence="1">
    <location>
        <begin position="200"/>
        <end position="224"/>
    </location>
</feature>
<gene>
    <name evidence="2" type="ORF">SDC9_16591</name>
</gene>
<reference evidence="2" key="1">
    <citation type="submission" date="2019-08" db="EMBL/GenBank/DDBJ databases">
        <authorList>
            <person name="Kucharzyk K."/>
            <person name="Murdoch R.W."/>
            <person name="Higgins S."/>
            <person name="Loffler F."/>
        </authorList>
    </citation>
    <scope>NUCLEOTIDE SEQUENCE</scope>
</reference>
<sequence>MNPFILASLTAVVVNALFFAYASIKRTDVVTDLSYSLSFGLVSLALILLNTEAGLVALIPAWLTVLWALRLGAYLFTRIIKTKVDHRFDSMRDEPLKFARFWILQAMAVAIIVLPVVASVASDIRPRGFGVLEGLGLVMWLIGFAVEAVSDAQKSAFKKGGAKGLITRGLWRYSRHPNYFGETLLWWGIFVYSLPALYGLFYLSILGPVFITLLLLFVSGIPLLEKSAEAKYGEDPAYQDYKRKTSIFIPLPPRR</sequence>
<protein>
    <recommendedName>
        <fullName evidence="3">Steroid 5-alpha reductase C-terminal domain-containing protein</fullName>
    </recommendedName>
</protein>
<organism evidence="2">
    <name type="scientific">bioreactor metagenome</name>
    <dbReference type="NCBI Taxonomy" id="1076179"/>
    <lineage>
        <taxon>unclassified sequences</taxon>
        <taxon>metagenomes</taxon>
        <taxon>ecological metagenomes</taxon>
    </lineage>
</organism>
<dbReference type="InterPro" id="IPR010721">
    <property type="entry name" value="UstE-like"/>
</dbReference>
<feature type="transmembrane region" description="Helical" evidence="1">
    <location>
        <begin position="129"/>
        <end position="149"/>
    </location>
</feature>
<evidence type="ECO:0000313" key="2">
    <source>
        <dbReference type="EMBL" id="MPL70829.1"/>
    </source>
</evidence>
<feature type="transmembrane region" description="Helical" evidence="1">
    <location>
        <begin position="29"/>
        <end position="49"/>
    </location>
</feature>
<dbReference type="EMBL" id="VSSQ01000055">
    <property type="protein sequence ID" value="MPL70829.1"/>
    <property type="molecule type" value="Genomic_DNA"/>
</dbReference>
<keyword evidence="1" id="KW-0472">Membrane</keyword>
<name>A0A644TW20_9ZZZZ</name>
<dbReference type="PANTHER" id="PTHR32251:SF17">
    <property type="entry name" value="STEROID 5-ALPHA REDUCTASE C-TERMINAL DOMAIN-CONTAINING PROTEIN"/>
    <property type="match status" value="1"/>
</dbReference>
<dbReference type="PROSITE" id="PS50244">
    <property type="entry name" value="S5A_REDUCTASE"/>
    <property type="match status" value="1"/>
</dbReference>
<comment type="caution">
    <text evidence="2">The sequence shown here is derived from an EMBL/GenBank/DDBJ whole genome shotgun (WGS) entry which is preliminary data.</text>
</comment>
<dbReference type="Pfam" id="PF06966">
    <property type="entry name" value="DUF1295"/>
    <property type="match status" value="1"/>
</dbReference>
<dbReference type="PANTHER" id="PTHR32251">
    <property type="entry name" value="3-OXO-5-ALPHA-STEROID 4-DEHYDROGENASE"/>
    <property type="match status" value="1"/>
</dbReference>
<dbReference type="GO" id="GO:0016020">
    <property type="term" value="C:membrane"/>
    <property type="evidence" value="ECO:0007669"/>
    <property type="project" value="TreeGrafter"/>
</dbReference>
<dbReference type="AlphaFoldDB" id="A0A644TW20"/>
<evidence type="ECO:0008006" key="3">
    <source>
        <dbReference type="Google" id="ProtNLM"/>
    </source>
</evidence>
<feature type="transmembrane region" description="Helical" evidence="1">
    <location>
        <begin position="6"/>
        <end position="22"/>
    </location>
</feature>
<evidence type="ECO:0000256" key="1">
    <source>
        <dbReference type="SAM" id="Phobius"/>
    </source>
</evidence>